<dbReference type="NCBIfam" id="NF004752">
    <property type="entry name" value="PRK06080.1-4"/>
    <property type="match status" value="1"/>
</dbReference>
<dbReference type="InterPro" id="IPR026046">
    <property type="entry name" value="UBIAD1"/>
</dbReference>
<dbReference type="RefSeq" id="WP_077275617.1">
    <property type="nucleotide sequence ID" value="NZ_CP019609.1"/>
</dbReference>
<dbReference type="STRING" id="633807.BW732_04300"/>
<keyword evidence="6" id="KW-1133">Transmembrane helix</keyword>
<dbReference type="OrthoDB" id="9767568at2"/>
<gene>
    <name evidence="8" type="ORF">BW732_04300</name>
</gene>
<dbReference type="GO" id="GO:0009234">
    <property type="term" value="P:menaquinone biosynthetic process"/>
    <property type="evidence" value="ECO:0007669"/>
    <property type="project" value="UniProtKB-UniPathway"/>
</dbReference>
<evidence type="ECO:0000256" key="7">
    <source>
        <dbReference type="ARBA" id="ARBA00023136"/>
    </source>
</evidence>
<proteinExistence type="predicted"/>
<dbReference type="CDD" id="cd13962">
    <property type="entry name" value="PT_UbiA_UBIAD1"/>
    <property type="match status" value="1"/>
</dbReference>
<dbReference type="KEGG" id="vpi:BW732_04300"/>
<evidence type="ECO:0000313" key="8">
    <source>
        <dbReference type="EMBL" id="AQP53527.1"/>
    </source>
</evidence>
<dbReference type="InterPro" id="IPR044878">
    <property type="entry name" value="UbiA_sf"/>
</dbReference>
<dbReference type="GO" id="GO:0042371">
    <property type="term" value="P:vitamin K biosynthetic process"/>
    <property type="evidence" value="ECO:0007669"/>
    <property type="project" value="TreeGrafter"/>
</dbReference>
<dbReference type="UniPathway" id="UPA00079"/>
<dbReference type="PANTHER" id="PTHR13929">
    <property type="entry name" value="1,4-DIHYDROXY-2-NAPHTHOATE OCTAPRENYLTRANSFERASE"/>
    <property type="match status" value="1"/>
</dbReference>
<comment type="subcellular location">
    <subcellularLocation>
        <location evidence="1">Membrane</location>
        <topology evidence="1">Multi-pass membrane protein</topology>
    </subcellularLocation>
</comment>
<keyword evidence="7" id="KW-0472">Membrane</keyword>
<evidence type="ECO:0000256" key="3">
    <source>
        <dbReference type="ARBA" id="ARBA00022428"/>
    </source>
</evidence>
<dbReference type="AlphaFoldDB" id="A0A1Q2D5M0"/>
<dbReference type="Proteomes" id="UP000188246">
    <property type="component" value="Chromosome"/>
</dbReference>
<dbReference type="PANTHER" id="PTHR13929:SF0">
    <property type="entry name" value="UBIA PRENYLTRANSFERASE DOMAIN-CONTAINING PROTEIN 1"/>
    <property type="match status" value="1"/>
</dbReference>
<protein>
    <submittedName>
        <fullName evidence="8">1,4-dihydroxy-2-naphthoate polyprenyltransferase</fullName>
    </submittedName>
</protein>
<dbReference type="Gene3D" id="1.10.357.140">
    <property type="entry name" value="UbiA prenyltransferase"/>
    <property type="match status" value="1"/>
</dbReference>
<evidence type="ECO:0000256" key="1">
    <source>
        <dbReference type="ARBA" id="ARBA00004141"/>
    </source>
</evidence>
<keyword evidence="5" id="KW-0812">Transmembrane</keyword>
<accession>A0A1Q2D5M0</accession>
<dbReference type="InterPro" id="IPR000537">
    <property type="entry name" value="UbiA_prenyltransferase"/>
</dbReference>
<evidence type="ECO:0000256" key="2">
    <source>
        <dbReference type="ARBA" id="ARBA00004863"/>
    </source>
</evidence>
<name>A0A1Q2D5M0_9ENTE</name>
<keyword evidence="9" id="KW-1185">Reference proteome</keyword>
<dbReference type="PIRSF" id="PIRSF005355">
    <property type="entry name" value="UBIAD1"/>
    <property type="match status" value="1"/>
</dbReference>
<dbReference type="GO" id="GO:0016020">
    <property type="term" value="C:membrane"/>
    <property type="evidence" value="ECO:0007669"/>
    <property type="project" value="UniProtKB-SubCell"/>
</dbReference>
<dbReference type="Pfam" id="PF01040">
    <property type="entry name" value="UbiA"/>
    <property type="match status" value="1"/>
</dbReference>
<keyword evidence="4 8" id="KW-0808">Transferase</keyword>
<reference evidence="8 9" key="1">
    <citation type="journal article" date="2010" name="Int. J. Syst. Evol. Microbiol.">
        <title>Vagococcus penaei sp. nov., isolated from spoilage microbiota of cooked shrimp (Penaeus vannamei).</title>
        <authorList>
            <person name="Jaffres E."/>
            <person name="Prevost H."/>
            <person name="Rossero A."/>
            <person name="Joffraud J.J."/>
            <person name="Dousset X."/>
        </authorList>
    </citation>
    <scope>NUCLEOTIDE SEQUENCE [LARGE SCALE GENOMIC DNA]</scope>
    <source>
        <strain evidence="8 9">CD276</strain>
    </source>
</reference>
<sequence length="303" mass="34309">MNFKVFAELVELKAKTASIFPFLLGLLYSWYHYQHVSLINMVLFFISMILFNMAVDIMDNYMDYHNATDVHDYKHATNIIGREQLSLTLVKQLMWSFIIISALIGIFLASQTSWVILWLGMFSYAMGIFYSAGPIPLSSLPVGEITSGLTMGIIIPIICVYLNLYDIVPFNGLFVVNIAILALPAACAISNLMLANNTCDLEEDRLNNRHTLVHYIGRQRAVKLFKGLVITSFFFATLGVILQITPWSVLLIWVIFPKIWKNTTRYAQKQIKTKTFPLAIQNLALIVFAQTVLFAIGVLLHLS</sequence>
<evidence type="ECO:0000256" key="4">
    <source>
        <dbReference type="ARBA" id="ARBA00022679"/>
    </source>
</evidence>
<comment type="pathway">
    <text evidence="2">Quinol/quinone metabolism; menaquinone biosynthesis.</text>
</comment>
<evidence type="ECO:0000313" key="9">
    <source>
        <dbReference type="Proteomes" id="UP000188246"/>
    </source>
</evidence>
<evidence type="ECO:0000256" key="6">
    <source>
        <dbReference type="ARBA" id="ARBA00022989"/>
    </source>
</evidence>
<dbReference type="EMBL" id="CP019609">
    <property type="protein sequence ID" value="AQP53527.1"/>
    <property type="molecule type" value="Genomic_DNA"/>
</dbReference>
<evidence type="ECO:0000256" key="5">
    <source>
        <dbReference type="ARBA" id="ARBA00022692"/>
    </source>
</evidence>
<dbReference type="GO" id="GO:0004659">
    <property type="term" value="F:prenyltransferase activity"/>
    <property type="evidence" value="ECO:0007669"/>
    <property type="project" value="InterPro"/>
</dbReference>
<keyword evidence="3" id="KW-0474">Menaquinone biosynthesis</keyword>
<organism evidence="8 9">
    <name type="scientific">Vagococcus penaei</name>
    <dbReference type="NCBI Taxonomy" id="633807"/>
    <lineage>
        <taxon>Bacteria</taxon>
        <taxon>Bacillati</taxon>
        <taxon>Bacillota</taxon>
        <taxon>Bacilli</taxon>
        <taxon>Lactobacillales</taxon>
        <taxon>Enterococcaceae</taxon>
        <taxon>Vagococcus</taxon>
    </lineage>
</organism>